<evidence type="ECO:0000313" key="1">
    <source>
        <dbReference type="EMBL" id="CAG8709922.1"/>
    </source>
</evidence>
<dbReference type="Proteomes" id="UP000789525">
    <property type="component" value="Unassembled WGS sequence"/>
</dbReference>
<proteinExistence type="predicted"/>
<gene>
    <name evidence="1" type="ORF">ACOLOM_LOCUS10613</name>
</gene>
<feature type="non-terminal residue" evidence="1">
    <location>
        <position position="50"/>
    </location>
</feature>
<protein>
    <submittedName>
        <fullName evidence="1">15651_t:CDS:1</fullName>
    </submittedName>
</protein>
<sequence>MEREEALRTAMENANINDPNRPGTPPSQHGPSNPGSPTSPQPAGSGGLAL</sequence>
<accession>A0ACA9PHH6</accession>
<keyword evidence="2" id="KW-1185">Reference proteome</keyword>
<evidence type="ECO:0000313" key="2">
    <source>
        <dbReference type="Proteomes" id="UP000789525"/>
    </source>
</evidence>
<reference evidence="1" key="1">
    <citation type="submission" date="2021-06" db="EMBL/GenBank/DDBJ databases">
        <authorList>
            <person name="Kallberg Y."/>
            <person name="Tangrot J."/>
            <person name="Rosling A."/>
        </authorList>
    </citation>
    <scope>NUCLEOTIDE SEQUENCE</scope>
    <source>
        <strain evidence="1">CL356</strain>
    </source>
</reference>
<dbReference type="EMBL" id="CAJVPT010035002">
    <property type="protein sequence ID" value="CAG8709922.1"/>
    <property type="molecule type" value="Genomic_DNA"/>
</dbReference>
<name>A0ACA9PHH6_9GLOM</name>
<organism evidence="1 2">
    <name type="scientific">Acaulospora colombiana</name>
    <dbReference type="NCBI Taxonomy" id="27376"/>
    <lineage>
        <taxon>Eukaryota</taxon>
        <taxon>Fungi</taxon>
        <taxon>Fungi incertae sedis</taxon>
        <taxon>Mucoromycota</taxon>
        <taxon>Glomeromycotina</taxon>
        <taxon>Glomeromycetes</taxon>
        <taxon>Diversisporales</taxon>
        <taxon>Acaulosporaceae</taxon>
        <taxon>Acaulospora</taxon>
    </lineage>
</organism>
<comment type="caution">
    <text evidence="1">The sequence shown here is derived from an EMBL/GenBank/DDBJ whole genome shotgun (WGS) entry which is preliminary data.</text>
</comment>